<dbReference type="InterPro" id="IPR000719">
    <property type="entry name" value="Prot_kinase_dom"/>
</dbReference>
<name>A0AAW0GPT2_9APHY</name>
<evidence type="ECO:0000313" key="7">
    <source>
        <dbReference type="Proteomes" id="UP001385951"/>
    </source>
</evidence>
<dbReference type="AlphaFoldDB" id="A0AAW0GPT2"/>
<evidence type="ECO:0000256" key="1">
    <source>
        <dbReference type="ARBA" id="ARBA00022679"/>
    </source>
</evidence>
<dbReference type="PANTHER" id="PTHR44329">
    <property type="entry name" value="SERINE/THREONINE-PROTEIN KINASE TNNI3K-RELATED"/>
    <property type="match status" value="1"/>
</dbReference>
<keyword evidence="4" id="KW-0067">ATP-binding</keyword>
<evidence type="ECO:0000256" key="4">
    <source>
        <dbReference type="ARBA" id="ARBA00022840"/>
    </source>
</evidence>
<evidence type="ECO:0000256" key="3">
    <source>
        <dbReference type="ARBA" id="ARBA00022777"/>
    </source>
</evidence>
<gene>
    <name evidence="6" type="ORF">QCA50_003863</name>
</gene>
<organism evidence="6 7">
    <name type="scientific">Cerrena zonata</name>
    <dbReference type="NCBI Taxonomy" id="2478898"/>
    <lineage>
        <taxon>Eukaryota</taxon>
        <taxon>Fungi</taxon>
        <taxon>Dikarya</taxon>
        <taxon>Basidiomycota</taxon>
        <taxon>Agaricomycotina</taxon>
        <taxon>Agaricomycetes</taxon>
        <taxon>Polyporales</taxon>
        <taxon>Cerrenaceae</taxon>
        <taxon>Cerrena</taxon>
    </lineage>
</organism>
<reference evidence="6 7" key="1">
    <citation type="submission" date="2022-09" db="EMBL/GenBank/DDBJ databases">
        <authorList>
            <person name="Palmer J.M."/>
        </authorList>
    </citation>
    <scope>NUCLEOTIDE SEQUENCE [LARGE SCALE GENOMIC DNA]</scope>
    <source>
        <strain evidence="6 7">DSM 7382</strain>
    </source>
</reference>
<proteinExistence type="predicted"/>
<dbReference type="PANTHER" id="PTHR44329:SF288">
    <property type="entry name" value="MITOGEN-ACTIVATED PROTEIN KINASE KINASE KINASE 20"/>
    <property type="match status" value="1"/>
</dbReference>
<comment type="caution">
    <text evidence="6">The sequence shown here is derived from an EMBL/GenBank/DDBJ whole genome shotgun (WGS) entry which is preliminary data.</text>
</comment>
<keyword evidence="2" id="KW-0547">Nucleotide-binding</keyword>
<evidence type="ECO:0000313" key="6">
    <source>
        <dbReference type="EMBL" id="KAK7692238.1"/>
    </source>
</evidence>
<feature type="domain" description="Protein kinase" evidence="5">
    <location>
        <begin position="159"/>
        <end position="448"/>
    </location>
</feature>
<dbReference type="InterPro" id="IPR011009">
    <property type="entry name" value="Kinase-like_dom_sf"/>
</dbReference>
<dbReference type="EMBL" id="JASBNA010000004">
    <property type="protein sequence ID" value="KAK7692238.1"/>
    <property type="molecule type" value="Genomic_DNA"/>
</dbReference>
<evidence type="ECO:0000256" key="2">
    <source>
        <dbReference type="ARBA" id="ARBA00022741"/>
    </source>
</evidence>
<protein>
    <recommendedName>
        <fullName evidence="5">Protein kinase domain-containing protein</fullName>
    </recommendedName>
</protein>
<dbReference type="GO" id="GO:0005524">
    <property type="term" value="F:ATP binding"/>
    <property type="evidence" value="ECO:0007669"/>
    <property type="project" value="UniProtKB-KW"/>
</dbReference>
<keyword evidence="7" id="KW-1185">Reference proteome</keyword>
<dbReference type="Gene3D" id="1.10.510.10">
    <property type="entry name" value="Transferase(Phosphotransferase) domain 1"/>
    <property type="match status" value="1"/>
</dbReference>
<dbReference type="SUPFAM" id="SSF56112">
    <property type="entry name" value="Protein kinase-like (PK-like)"/>
    <property type="match status" value="1"/>
</dbReference>
<dbReference type="InterPro" id="IPR051681">
    <property type="entry name" value="Ser/Thr_Kinases-Pseudokinases"/>
</dbReference>
<dbReference type="PROSITE" id="PS50011">
    <property type="entry name" value="PROTEIN_KINASE_DOM"/>
    <property type="match status" value="1"/>
</dbReference>
<dbReference type="Proteomes" id="UP001385951">
    <property type="component" value="Unassembled WGS sequence"/>
</dbReference>
<keyword evidence="1" id="KW-0808">Transferase</keyword>
<sequence length="459" mass="52263">MGAGYRTLSQSTVTPMSVSLAPALDCQTDLTNPNFETLIRKTLKEYTSDCGLCLYCDQPITVESDQPPKFYCSENCWIATSATSTLLGLASTTSTGHAAILRLRGIEAERMLNIMGMVMTRCPNRQVRKSIRKLFQALQTESMRNIIPRCLQISEEECTSENERWKFGGFADVHKGTYRNQLIVVKTIRRSKDTSDSLADEAYRRFLYEVLLWKSINHQRLLPLYGIITSPQLGMVSPLCPHHDAISFLKKMVQHQERYRWTRFYQVFVYRWLLQIAEGLEHLHREGIVHGDLHPQNILVVSAHPDIKKNLLYDILITDFGLSVYADGTSLQNNSIRGGRPEYMAPELHFPAPHTERPTVRTDAFAWAGCAFALYTTRNPYSELDSSFAISTTILQLDLPSNKLKFELGGMTRIVSVPSELWRIIVDCWKDDDRLTIDQIITRLQPIQGMIPAPGKDLE</sequence>
<evidence type="ECO:0000259" key="5">
    <source>
        <dbReference type="PROSITE" id="PS50011"/>
    </source>
</evidence>
<accession>A0AAW0GPT2</accession>
<dbReference type="Pfam" id="PF00069">
    <property type="entry name" value="Pkinase"/>
    <property type="match status" value="1"/>
</dbReference>
<dbReference type="GO" id="GO:0004674">
    <property type="term" value="F:protein serine/threonine kinase activity"/>
    <property type="evidence" value="ECO:0007669"/>
    <property type="project" value="TreeGrafter"/>
</dbReference>
<keyword evidence="3" id="KW-0418">Kinase</keyword>